<dbReference type="AlphaFoldDB" id="A0A5E4PU55"/>
<name>A0A5E4PU55_9NEOP</name>
<feature type="transmembrane region" description="Helical" evidence="1">
    <location>
        <begin position="7"/>
        <end position="25"/>
    </location>
</feature>
<evidence type="ECO:0000256" key="1">
    <source>
        <dbReference type="SAM" id="Phobius"/>
    </source>
</evidence>
<reference evidence="2 3" key="1">
    <citation type="submission" date="2017-07" db="EMBL/GenBank/DDBJ databases">
        <authorList>
            <person name="Talla V."/>
            <person name="Backstrom N."/>
        </authorList>
    </citation>
    <scope>NUCLEOTIDE SEQUENCE [LARGE SCALE GENOMIC DNA]</scope>
</reference>
<dbReference type="Proteomes" id="UP000324832">
    <property type="component" value="Unassembled WGS sequence"/>
</dbReference>
<protein>
    <recommendedName>
        <fullName evidence="4">MARVEL domain-containing protein</fullName>
    </recommendedName>
</protein>
<gene>
    <name evidence="2" type="ORF">LSINAPIS_LOCUS2087</name>
</gene>
<feature type="transmembrane region" description="Helical" evidence="1">
    <location>
        <begin position="75"/>
        <end position="102"/>
    </location>
</feature>
<feature type="transmembrane region" description="Helical" evidence="1">
    <location>
        <begin position="31"/>
        <end position="54"/>
    </location>
</feature>
<sequence length="119" mass="13143">MSLATGAILSGITGAGVLLIIVALTENCRAMLVYLLVASLMWVSVLSLAVVKIGRACVRFQDAPKVKDEQHKIDNLACTCGLLTFLAAVLYLFSFMVVFSFYHFRYVRRAILLHEAQCE</sequence>
<organism evidence="2 3">
    <name type="scientific">Leptidea sinapis</name>
    <dbReference type="NCBI Taxonomy" id="189913"/>
    <lineage>
        <taxon>Eukaryota</taxon>
        <taxon>Metazoa</taxon>
        <taxon>Ecdysozoa</taxon>
        <taxon>Arthropoda</taxon>
        <taxon>Hexapoda</taxon>
        <taxon>Insecta</taxon>
        <taxon>Pterygota</taxon>
        <taxon>Neoptera</taxon>
        <taxon>Endopterygota</taxon>
        <taxon>Lepidoptera</taxon>
        <taxon>Glossata</taxon>
        <taxon>Ditrysia</taxon>
        <taxon>Papilionoidea</taxon>
        <taxon>Pieridae</taxon>
        <taxon>Dismorphiinae</taxon>
        <taxon>Leptidea</taxon>
    </lineage>
</organism>
<keyword evidence="1" id="KW-0472">Membrane</keyword>
<keyword evidence="1" id="KW-0812">Transmembrane</keyword>
<proteinExistence type="predicted"/>
<keyword evidence="3" id="KW-1185">Reference proteome</keyword>
<keyword evidence="1" id="KW-1133">Transmembrane helix</keyword>
<accession>A0A5E4PU55</accession>
<evidence type="ECO:0000313" key="3">
    <source>
        <dbReference type="Proteomes" id="UP000324832"/>
    </source>
</evidence>
<dbReference type="EMBL" id="FZQP02000393">
    <property type="protein sequence ID" value="VVC88814.1"/>
    <property type="molecule type" value="Genomic_DNA"/>
</dbReference>
<evidence type="ECO:0000313" key="2">
    <source>
        <dbReference type="EMBL" id="VVC88814.1"/>
    </source>
</evidence>
<evidence type="ECO:0008006" key="4">
    <source>
        <dbReference type="Google" id="ProtNLM"/>
    </source>
</evidence>